<name>A0AAJ6AYZ4_9HYPH</name>
<dbReference type="Proteomes" id="UP001217476">
    <property type="component" value="Chromosome"/>
</dbReference>
<proteinExistence type="predicted"/>
<evidence type="ECO:0000313" key="2">
    <source>
        <dbReference type="Proteomes" id="UP001217476"/>
    </source>
</evidence>
<evidence type="ECO:0000313" key="1">
    <source>
        <dbReference type="EMBL" id="WEK03216.1"/>
    </source>
</evidence>
<accession>A0AAJ6AYZ4</accession>
<sequence length="78" mass="8964">MTSDEADQRIELSRRTLSAYIRGIQRTGKYPLSEMTHVVDEIAHLEDIAREHPASALVILELLTWWKAFQATLKSKLN</sequence>
<reference evidence="1" key="1">
    <citation type="submission" date="2023-03" db="EMBL/GenBank/DDBJ databases">
        <title>Andean soil-derived lignocellulolytic bacterial consortium as a source of novel taxa and putative plastic-active enzymes.</title>
        <authorList>
            <person name="Diaz-Garcia L."/>
            <person name="Chuvochina M."/>
            <person name="Feuerriegel G."/>
            <person name="Bunk B."/>
            <person name="Sproer C."/>
            <person name="Streit W.R."/>
            <person name="Rodriguez L.M."/>
            <person name="Overmann J."/>
            <person name="Jimenez D.J."/>
        </authorList>
    </citation>
    <scope>NUCLEOTIDE SEQUENCE</scope>
    <source>
        <strain evidence="1">MAG 4196</strain>
    </source>
</reference>
<protein>
    <submittedName>
        <fullName evidence="1">Uncharacterized protein</fullName>
    </submittedName>
</protein>
<organism evidence="1 2">
    <name type="scientific">Candidatus Devosia phytovorans</name>
    <dbReference type="NCBI Taxonomy" id="3121372"/>
    <lineage>
        <taxon>Bacteria</taxon>
        <taxon>Pseudomonadati</taxon>
        <taxon>Pseudomonadota</taxon>
        <taxon>Alphaproteobacteria</taxon>
        <taxon>Hyphomicrobiales</taxon>
        <taxon>Devosiaceae</taxon>
        <taxon>Devosia</taxon>
    </lineage>
</organism>
<dbReference type="AlphaFoldDB" id="A0AAJ6AYZ4"/>
<dbReference type="EMBL" id="CP119312">
    <property type="protein sequence ID" value="WEK03216.1"/>
    <property type="molecule type" value="Genomic_DNA"/>
</dbReference>
<gene>
    <name evidence="1" type="ORF">P0Y65_13510</name>
</gene>